<dbReference type="AlphaFoldDB" id="A0A430QUE6"/>
<sequence>MREGPGSMPGTSTLQQLVATLFSPKQTHHYHQHTHSNHSPHTHTDRHDQRCSIRKLDISNKIPQSRVASRLYMLLAQCHHPTPMSSTRIESNSRGQTFLTPSHISFYFKLLKYLFFFTCVFVSFQLIYATASCF</sequence>
<feature type="transmembrane region" description="Helical" evidence="2">
    <location>
        <begin position="113"/>
        <end position="131"/>
    </location>
</feature>
<organism evidence="3 4">
    <name type="scientific">Schistosoma bovis</name>
    <name type="common">Blood fluke</name>
    <dbReference type="NCBI Taxonomy" id="6184"/>
    <lineage>
        <taxon>Eukaryota</taxon>
        <taxon>Metazoa</taxon>
        <taxon>Spiralia</taxon>
        <taxon>Lophotrochozoa</taxon>
        <taxon>Platyhelminthes</taxon>
        <taxon>Trematoda</taxon>
        <taxon>Digenea</taxon>
        <taxon>Strigeidida</taxon>
        <taxon>Schistosomatoidea</taxon>
        <taxon>Schistosomatidae</taxon>
        <taxon>Schistosoma</taxon>
    </lineage>
</organism>
<gene>
    <name evidence="3" type="ORF">DC041_0007440</name>
</gene>
<feature type="compositionally biased region" description="Basic residues" evidence="1">
    <location>
        <begin position="29"/>
        <end position="41"/>
    </location>
</feature>
<keyword evidence="2" id="KW-1133">Transmembrane helix</keyword>
<feature type="region of interest" description="Disordered" evidence="1">
    <location>
        <begin position="29"/>
        <end position="48"/>
    </location>
</feature>
<evidence type="ECO:0000313" key="4">
    <source>
        <dbReference type="Proteomes" id="UP000290809"/>
    </source>
</evidence>
<name>A0A430QUE6_SCHBO</name>
<proteinExistence type="predicted"/>
<reference evidence="3 4" key="1">
    <citation type="journal article" date="2019" name="PLoS Pathog.">
        <title>Genome sequence of the bovine parasite Schistosoma bovis Tanzania.</title>
        <authorList>
            <person name="Oey H."/>
            <person name="Zakrzewski M."/>
            <person name="Gobert G."/>
            <person name="Gravermann K."/>
            <person name="Stoye J."/>
            <person name="Jones M."/>
            <person name="Mcmanus D."/>
            <person name="Krause L."/>
        </authorList>
    </citation>
    <scope>NUCLEOTIDE SEQUENCE [LARGE SCALE GENOMIC DNA]</scope>
    <source>
        <strain evidence="3 4">TAN1997</strain>
    </source>
</reference>
<protein>
    <submittedName>
        <fullName evidence="3">Uncharacterized protein</fullName>
    </submittedName>
</protein>
<keyword evidence="2" id="KW-0812">Transmembrane</keyword>
<evidence type="ECO:0000256" key="2">
    <source>
        <dbReference type="SAM" id="Phobius"/>
    </source>
</evidence>
<evidence type="ECO:0000313" key="3">
    <source>
        <dbReference type="EMBL" id="RTG91323.1"/>
    </source>
</evidence>
<comment type="caution">
    <text evidence="3">The sequence shown here is derived from an EMBL/GenBank/DDBJ whole genome shotgun (WGS) entry which is preliminary data.</text>
</comment>
<evidence type="ECO:0000256" key="1">
    <source>
        <dbReference type="SAM" id="MobiDB-lite"/>
    </source>
</evidence>
<keyword evidence="2" id="KW-0472">Membrane</keyword>
<keyword evidence="4" id="KW-1185">Reference proteome</keyword>
<accession>A0A430QUE6</accession>
<dbReference type="EMBL" id="QMKO01000259">
    <property type="protein sequence ID" value="RTG91323.1"/>
    <property type="molecule type" value="Genomic_DNA"/>
</dbReference>
<dbReference type="Proteomes" id="UP000290809">
    <property type="component" value="Unassembled WGS sequence"/>
</dbReference>